<gene>
    <name evidence="3" type="ORF">GCM10022252_58800</name>
</gene>
<reference evidence="4" key="1">
    <citation type="journal article" date="2019" name="Int. J. Syst. Evol. Microbiol.">
        <title>The Global Catalogue of Microorganisms (GCM) 10K type strain sequencing project: providing services to taxonomists for standard genome sequencing and annotation.</title>
        <authorList>
            <consortium name="The Broad Institute Genomics Platform"/>
            <consortium name="The Broad Institute Genome Sequencing Center for Infectious Disease"/>
            <person name="Wu L."/>
            <person name="Ma J."/>
        </authorList>
    </citation>
    <scope>NUCLEOTIDE SEQUENCE [LARGE SCALE GENOMIC DNA]</scope>
    <source>
        <strain evidence="4">JCM 17388</strain>
    </source>
</reference>
<organism evidence="3 4">
    <name type="scientific">Streptosporangium oxazolinicum</name>
    <dbReference type="NCBI Taxonomy" id="909287"/>
    <lineage>
        <taxon>Bacteria</taxon>
        <taxon>Bacillati</taxon>
        <taxon>Actinomycetota</taxon>
        <taxon>Actinomycetes</taxon>
        <taxon>Streptosporangiales</taxon>
        <taxon>Streptosporangiaceae</taxon>
        <taxon>Streptosporangium</taxon>
    </lineage>
</organism>
<keyword evidence="4" id="KW-1185">Reference proteome</keyword>
<name>A0ABP8BAZ2_9ACTN</name>
<protein>
    <submittedName>
        <fullName evidence="3">Uncharacterized protein</fullName>
    </submittedName>
</protein>
<proteinExistence type="predicted"/>
<dbReference type="EMBL" id="BAABAQ010000012">
    <property type="protein sequence ID" value="GAA4202520.1"/>
    <property type="molecule type" value="Genomic_DNA"/>
</dbReference>
<keyword evidence="2" id="KW-0472">Membrane</keyword>
<feature type="region of interest" description="Disordered" evidence="1">
    <location>
        <begin position="73"/>
        <end position="92"/>
    </location>
</feature>
<comment type="caution">
    <text evidence="3">The sequence shown here is derived from an EMBL/GenBank/DDBJ whole genome shotgun (WGS) entry which is preliminary data.</text>
</comment>
<sequence length="121" mass="13070">MNIESAIMAGNVVLLVIVAVFVVAGLTVSLIAITLTSIKEAGGRTPEWPVSWPEPPLTVPRQRVGVFSGRASLPSQVTLPPGREGEPVRRVSLPQRIEIPRQRIAPPRRAGLPSRRVSPRS</sequence>
<evidence type="ECO:0000313" key="3">
    <source>
        <dbReference type="EMBL" id="GAA4202520.1"/>
    </source>
</evidence>
<evidence type="ECO:0000256" key="2">
    <source>
        <dbReference type="SAM" id="Phobius"/>
    </source>
</evidence>
<keyword evidence="2" id="KW-0812">Transmembrane</keyword>
<feature type="region of interest" description="Disordered" evidence="1">
    <location>
        <begin position="100"/>
        <end position="121"/>
    </location>
</feature>
<dbReference type="RefSeq" id="WP_344921356.1">
    <property type="nucleotide sequence ID" value="NZ_BAABAQ010000012.1"/>
</dbReference>
<evidence type="ECO:0000313" key="4">
    <source>
        <dbReference type="Proteomes" id="UP001501251"/>
    </source>
</evidence>
<dbReference type="Proteomes" id="UP001501251">
    <property type="component" value="Unassembled WGS sequence"/>
</dbReference>
<keyword evidence="2" id="KW-1133">Transmembrane helix</keyword>
<accession>A0ABP8BAZ2</accession>
<feature type="transmembrane region" description="Helical" evidence="2">
    <location>
        <begin position="12"/>
        <end position="35"/>
    </location>
</feature>
<feature type="compositionally biased region" description="Low complexity" evidence="1">
    <location>
        <begin position="100"/>
        <end position="110"/>
    </location>
</feature>
<evidence type="ECO:0000256" key="1">
    <source>
        <dbReference type="SAM" id="MobiDB-lite"/>
    </source>
</evidence>